<keyword evidence="2" id="KW-1185">Reference proteome</keyword>
<evidence type="ECO:0000313" key="1">
    <source>
        <dbReference type="EMBL" id="PRC93018.1"/>
    </source>
</evidence>
<proteinExistence type="predicted"/>
<dbReference type="RefSeq" id="WP_105531765.1">
    <property type="nucleotide sequence ID" value="NZ_PUGF01000009.1"/>
</dbReference>
<gene>
    <name evidence="1" type="ORF">S2091_2104</name>
</gene>
<accession>A0A2S9GZ92</accession>
<dbReference type="Proteomes" id="UP000237839">
    <property type="component" value="Unassembled WGS sequence"/>
</dbReference>
<dbReference type="AlphaFoldDB" id="A0A2S9GZ92"/>
<dbReference type="EMBL" id="PUGF01000009">
    <property type="protein sequence ID" value="PRC93018.1"/>
    <property type="molecule type" value="Genomic_DNA"/>
</dbReference>
<name>A0A2S9GZ92_9BURK</name>
<dbReference type="OrthoDB" id="5295974at2"/>
<organism evidence="1 2">
    <name type="scientific">Solimicrobium silvestre</name>
    <dbReference type="NCBI Taxonomy" id="2099400"/>
    <lineage>
        <taxon>Bacteria</taxon>
        <taxon>Pseudomonadati</taxon>
        <taxon>Pseudomonadota</taxon>
        <taxon>Betaproteobacteria</taxon>
        <taxon>Burkholderiales</taxon>
        <taxon>Oxalobacteraceae</taxon>
        <taxon>Solimicrobium</taxon>
    </lineage>
</organism>
<evidence type="ECO:0008006" key="3">
    <source>
        <dbReference type="Google" id="ProtNLM"/>
    </source>
</evidence>
<sequence length="329" mass="37246">MSHPEIIIPFSLPPAEHAKDLVKMLASECGTDGLAMLLSRHQTLKRTHFDDFSPELPHETWLTKTQQHSNLQQQASTLGVELTAGHWFILNPVHLHIARNHLVLTDYRQLALSEPDSILLYQKAQALCEEVGLELVYGNATSWFLRANDWADFATSTPDAACGHNIEIWSAKGQKELAWRKLQNEIQMEWFIHPLQEQRERRAEKVVNGLWLWGGTALKNGFKAEQIKPASPAHSVENFILTPQLTVLDQLSAAALANDWGTWAAGMIELERSWFKPLYTALKDRKLKQLHLHLSNSNTLLSVQTSGNALRKFWCVPTLKNLIDTSRAS</sequence>
<evidence type="ECO:0000313" key="2">
    <source>
        <dbReference type="Proteomes" id="UP000237839"/>
    </source>
</evidence>
<protein>
    <recommendedName>
        <fullName evidence="3">Cofactor-independent phosphoglycerate mutase</fullName>
    </recommendedName>
</protein>
<reference evidence="1 2" key="1">
    <citation type="submission" date="2018-02" db="EMBL/GenBank/DDBJ databases">
        <title>Solimicrobium silvestre gen. nov., sp. nov., isolated from alpine forest soil.</title>
        <authorList>
            <person name="Margesin R."/>
            <person name="Albuquerque L."/>
            <person name="Zhang D.-C."/>
            <person name="Froufe H.J.C."/>
            <person name="Severino R."/>
            <person name="Roxo I."/>
            <person name="Egas C."/>
            <person name="Da Costa M.S."/>
        </authorList>
    </citation>
    <scope>NUCLEOTIDE SEQUENCE [LARGE SCALE GENOMIC DNA]</scope>
    <source>
        <strain evidence="1 2">S20-91</strain>
    </source>
</reference>
<comment type="caution">
    <text evidence="1">The sequence shown here is derived from an EMBL/GenBank/DDBJ whole genome shotgun (WGS) entry which is preliminary data.</text>
</comment>